<dbReference type="Proteomes" id="UP000061569">
    <property type="component" value="Chromosome"/>
</dbReference>
<dbReference type="EMBL" id="CP013140">
    <property type="protein sequence ID" value="ALN60471.1"/>
    <property type="molecule type" value="Genomic_DNA"/>
</dbReference>
<sequence>MSRVGRILPERADGTHVVLRGLCRSGHNLAPFFPALRSHA</sequence>
<reference evidence="1 2" key="1">
    <citation type="submission" date="2015-11" db="EMBL/GenBank/DDBJ databases">
        <title>Genome sequences of Lysobacter enzymogenes strain C3 and Lysobacter antibioticus ATCC 29479.</title>
        <authorList>
            <person name="Kobayashi D.Y."/>
        </authorList>
    </citation>
    <scope>NUCLEOTIDE SEQUENCE [LARGE SCALE GENOMIC DNA]</scope>
    <source>
        <strain evidence="1 2">C3</strain>
    </source>
</reference>
<gene>
    <name evidence="1" type="ORF">GLE_5130</name>
</gene>
<organism evidence="1 2">
    <name type="scientific">Lysobacter enzymogenes</name>
    <dbReference type="NCBI Taxonomy" id="69"/>
    <lineage>
        <taxon>Bacteria</taxon>
        <taxon>Pseudomonadati</taxon>
        <taxon>Pseudomonadota</taxon>
        <taxon>Gammaproteobacteria</taxon>
        <taxon>Lysobacterales</taxon>
        <taxon>Lysobacteraceae</taxon>
        <taxon>Lysobacter</taxon>
    </lineage>
</organism>
<dbReference type="PATRIC" id="fig|69.6.peg.5055"/>
<evidence type="ECO:0000313" key="2">
    <source>
        <dbReference type="Proteomes" id="UP000061569"/>
    </source>
</evidence>
<dbReference type="KEGG" id="lez:GLE_5130"/>
<proteinExistence type="predicted"/>
<name>A0A0S2DP74_LYSEN</name>
<dbReference type="AlphaFoldDB" id="A0A0S2DP74"/>
<accession>A0A0S2DP74</accession>
<protein>
    <submittedName>
        <fullName evidence="1">Uncharacterized protein</fullName>
    </submittedName>
</protein>
<evidence type="ECO:0000313" key="1">
    <source>
        <dbReference type="EMBL" id="ALN60471.1"/>
    </source>
</evidence>